<dbReference type="GO" id="GO:0005634">
    <property type="term" value="C:nucleus"/>
    <property type="evidence" value="ECO:0007669"/>
    <property type="project" value="TreeGrafter"/>
</dbReference>
<reference evidence="2 3" key="1">
    <citation type="journal article" date="2018" name="Front. Microbiol.">
        <title>Genome-Wide Analysis of Corynespora cassiicola Leaf Fall Disease Putative Effectors.</title>
        <authorList>
            <person name="Lopez D."/>
            <person name="Ribeiro S."/>
            <person name="Label P."/>
            <person name="Fumanal B."/>
            <person name="Venisse J.S."/>
            <person name="Kohler A."/>
            <person name="de Oliveira R.R."/>
            <person name="Labutti K."/>
            <person name="Lipzen A."/>
            <person name="Lail K."/>
            <person name="Bauer D."/>
            <person name="Ohm R.A."/>
            <person name="Barry K.W."/>
            <person name="Spatafora J."/>
            <person name="Grigoriev I.V."/>
            <person name="Martin F.M."/>
            <person name="Pujade-Renaud V."/>
        </authorList>
    </citation>
    <scope>NUCLEOTIDE SEQUENCE [LARGE SCALE GENOMIC DNA]</scope>
    <source>
        <strain evidence="2 3">Philippines</strain>
    </source>
</reference>
<dbReference type="InterPro" id="IPR040151">
    <property type="entry name" value="Gfd2/YDR514C-like"/>
</dbReference>
<feature type="domain" description="Gfd2/YDR514C-like C-terminal" evidence="1">
    <location>
        <begin position="41"/>
        <end position="220"/>
    </location>
</feature>
<evidence type="ECO:0000313" key="3">
    <source>
        <dbReference type="Proteomes" id="UP000240883"/>
    </source>
</evidence>
<dbReference type="Proteomes" id="UP000240883">
    <property type="component" value="Unassembled WGS sequence"/>
</dbReference>
<name>A0A2T2PD06_CORCC</name>
<dbReference type="PANTHER" id="PTHR28083:SF1">
    <property type="entry name" value="GOOD FOR FULL DBP5 ACTIVITY PROTEIN 2"/>
    <property type="match status" value="1"/>
</dbReference>
<proteinExistence type="predicted"/>
<keyword evidence="3" id="KW-1185">Reference proteome</keyword>
<dbReference type="Pfam" id="PF21762">
    <property type="entry name" value="DEDDh_C"/>
    <property type="match status" value="1"/>
</dbReference>
<dbReference type="InterPro" id="IPR048519">
    <property type="entry name" value="Gfd2/YDR514C-like_C"/>
</dbReference>
<evidence type="ECO:0000313" key="2">
    <source>
        <dbReference type="EMBL" id="PSN75258.1"/>
    </source>
</evidence>
<dbReference type="SUPFAM" id="SSF53098">
    <property type="entry name" value="Ribonuclease H-like"/>
    <property type="match status" value="1"/>
</dbReference>
<dbReference type="AlphaFoldDB" id="A0A2T2PD06"/>
<sequence length="326" mass="36455">MSPQNIELAQFLAHYSDSEVMNHFIGHQIQGAPPALNESVIEWWQTPPHPTTEIGISEIQPQSVLPSALAENILTEIRVAHARIMPVAHLMNNFQGAGNPEEFHFGKTKFITQEEAAEVLFNSFRRPRIQDDGSVQPIIFLGHACTNEIEHIGRNFGLDLFQIGSIVRVLDTQTMAKEAGLNGLKGPNISLGDLLGHFHITPLNLHSAGNDAGYTMISAVLTALRSDNYGSFAKKRPSTPAIVNNRHIMDVISRVMAINQTAEQPPWGRELFCTKCDRINHLRADCFTRVFCEYCGNHEDSSIRKRAKTHMTSKCFYILLLYGNNQ</sequence>
<accession>A0A2T2PD06</accession>
<organism evidence="2 3">
    <name type="scientific">Corynespora cassiicola Philippines</name>
    <dbReference type="NCBI Taxonomy" id="1448308"/>
    <lineage>
        <taxon>Eukaryota</taxon>
        <taxon>Fungi</taxon>
        <taxon>Dikarya</taxon>
        <taxon>Ascomycota</taxon>
        <taxon>Pezizomycotina</taxon>
        <taxon>Dothideomycetes</taxon>
        <taxon>Pleosporomycetidae</taxon>
        <taxon>Pleosporales</taxon>
        <taxon>Corynesporascaceae</taxon>
        <taxon>Corynespora</taxon>
    </lineage>
</organism>
<dbReference type="PANTHER" id="PTHR28083">
    <property type="entry name" value="GOOD FOR FULL DBP5 ACTIVITY PROTEIN 2"/>
    <property type="match status" value="1"/>
</dbReference>
<gene>
    <name evidence="2" type="ORF">BS50DRAFT_480352</name>
</gene>
<dbReference type="STRING" id="1448308.A0A2T2PD06"/>
<dbReference type="OrthoDB" id="5953249at2759"/>
<dbReference type="EMBL" id="KZ678128">
    <property type="protein sequence ID" value="PSN75258.1"/>
    <property type="molecule type" value="Genomic_DNA"/>
</dbReference>
<protein>
    <recommendedName>
        <fullName evidence="1">Gfd2/YDR514C-like C-terminal domain-containing protein</fullName>
    </recommendedName>
</protein>
<evidence type="ECO:0000259" key="1">
    <source>
        <dbReference type="Pfam" id="PF21762"/>
    </source>
</evidence>
<dbReference type="InterPro" id="IPR012337">
    <property type="entry name" value="RNaseH-like_sf"/>
</dbReference>